<reference evidence="1 2" key="1">
    <citation type="submission" date="2021-01" db="EMBL/GenBank/DDBJ databases">
        <title>Whole genome shotgun sequence of Actinoplanes couchii NBRC 106145.</title>
        <authorList>
            <person name="Komaki H."/>
            <person name="Tamura T."/>
        </authorList>
    </citation>
    <scope>NUCLEOTIDE SEQUENCE [LARGE SCALE GENOMIC DNA]</scope>
    <source>
        <strain evidence="1 2">NBRC 106145</strain>
    </source>
</reference>
<dbReference type="Pfam" id="PF07366">
    <property type="entry name" value="SnoaL"/>
    <property type="match status" value="1"/>
</dbReference>
<sequence length="85" mass="9268">MASAMGSLEAVPDLGWEVTDFAVDGDNLAARLVNRGTPVKPWLGVEPTGKSFAITEFAVYRVLDGRYTHMANLHDAELLKKQLHG</sequence>
<name>A0ABQ3XUA0_9ACTN</name>
<dbReference type="RefSeq" id="WP_239146157.1">
    <property type="nucleotide sequence ID" value="NZ_BAAAQE010000079.1"/>
</dbReference>
<comment type="caution">
    <text evidence="1">The sequence shown here is derived from an EMBL/GenBank/DDBJ whole genome shotgun (WGS) entry which is preliminary data.</text>
</comment>
<dbReference type="Proteomes" id="UP000612282">
    <property type="component" value="Unassembled WGS sequence"/>
</dbReference>
<gene>
    <name evidence="1" type="ORF">Aco03nite_105000</name>
</gene>
<keyword evidence="2" id="KW-1185">Reference proteome</keyword>
<accession>A0ABQ3XUA0</accession>
<protein>
    <recommendedName>
        <fullName evidence="3">SnoaL-like polyketide cyclase</fullName>
    </recommendedName>
</protein>
<dbReference type="EMBL" id="BOMG01000169">
    <property type="protein sequence ID" value="GID62096.1"/>
    <property type="molecule type" value="Genomic_DNA"/>
</dbReference>
<dbReference type="InterPro" id="IPR032710">
    <property type="entry name" value="NTF2-like_dom_sf"/>
</dbReference>
<evidence type="ECO:0000313" key="1">
    <source>
        <dbReference type="EMBL" id="GID62096.1"/>
    </source>
</evidence>
<dbReference type="InterPro" id="IPR009959">
    <property type="entry name" value="Cyclase_SnoaL-like"/>
</dbReference>
<dbReference type="SUPFAM" id="SSF54427">
    <property type="entry name" value="NTF2-like"/>
    <property type="match status" value="1"/>
</dbReference>
<evidence type="ECO:0000313" key="2">
    <source>
        <dbReference type="Proteomes" id="UP000612282"/>
    </source>
</evidence>
<dbReference type="Gene3D" id="3.10.450.50">
    <property type="match status" value="1"/>
</dbReference>
<proteinExistence type="predicted"/>
<evidence type="ECO:0008006" key="3">
    <source>
        <dbReference type="Google" id="ProtNLM"/>
    </source>
</evidence>
<organism evidence="1 2">
    <name type="scientific">Actinoplanes couchii</name>
    <dbReference type="NCBI Taxonomy" id="403638"/>
    <lineage>
        <taxon>Bacteria</taxon>
        <taxon>Bacillati</taxon>
        <taxon>Actinomycetota</taxon>
        <taxon>Actinomycetes</taxon>
        <taxon>Micromonosporales</taxon>
        <taxon>Micromonosporaceae</taxon>
        <taxon>Actinoplanes</taxon>
    </lineage>
</organism>